<dbReference type="EMBL" id="CP014135">
    <property type="protein sequence ID" value="AMB86010.1"/>
    <property type="molecule type" value="Genomic_DNA"/>
</dbReference>
<keyword evidence="1" id="KW-1133">Transmembrane helix</keyword>
<accession>A0A0X1T1R0</accession>
<evidence type="ECO:0000313" key="3">
    <source>
        <dbReference type="Proteomes" id="UP000063229"/>
    </source>
</evidence>
<reference evidence="2 3" key="1">
    <citation type="submission" date="2016-01" db="EMBL/GenBank/DDBJ databases">
        <authorList>
            <person name="McClelland M."/>
            <person name="Jain A."/>
            <person name="Saraogi P."/>
            <person name="Mendelson R."/>
            <person name="Westerman R."/>
            <person name="SanMiguel P."/>
            <person name="Csonka L."/>
        </authorList>
    </citation>
    <scope>NUCLEOTIDE SEQUENCE [LARGE SCALE GENOMIC DNA]</scope>
    <source>
        <strain evidence="2 3">NCPPB 2472</strain>
    </source>
</reference>
<organism evidence="2 3">
    <name type="scientific">Pseudomonas agarici</name>
    <dbReference type="NCBI Taxonomy" id="46677"/>
    <lineage>
        <taxon>Bacteria</taxon>
        <taxon>Pseudomonadati</taxon>
        <taxon>Pseudomonadota</taxon>
        <taxon>Gammaproteobacteria</taxon>
        <taxon>Pseudomonadales</taxon>
        <taxon>Pseudomonadaceae</taxon>
        <taxon>Pseudomonas</taxon>
    </lineage>
</organism>
<dbReference type="Proteomes" id="UP000063229">
    <property type="component" value="Chromosome"/>
</dbReference>
<dbReference type="AlphaFoldDB" id="A0A0X1T1R0"/>
<evidence type="ECO:0000313" key="2">
    <source>
        <dbReference type="EMBL" id="AMB86010.1"/>
    </source>
</evidence>
<sequence length="149" mass="16221">MTSSIARIHVNGIEVGSLPAETYQAIAKNVRKDRRLYLAWVISAAWAVVRMLLKFYGALPSVVVGLFLLCAAVSSETFTGILTDLKAAEPEAVTEGLRRLLGFICIIFTVTVPVVAVFVSWIHPLSKPIRRCFESSNLQPAGSAHRGIP</sequence>
<feature type="transmembrane region" description="Helical" evidence="1">
    <location>
        <begin position="59"/>
        <end position="79"/>
    </location>
</feature>
<dbReference type="KEGG" id="pagb:AWM79_12155"/>
<proteinExistence type="predicted"/>
<keyword evidence="1" id="KW-0472">Membrane</keyword>
<keyword evidence="3" id="KW-1185">Reference proteome</keyword>
<dbReference type="RefSeq" id="WP_060782927.1">
    <property type="nucleotide sequence ID" value="NZ_CP014135.1"/>
</dbReference>
<gene>
    <name evidence="2" type="ORF">AWM79_12155</name>
</gene>
<feature type="transmembrane region" description="Helical" evidence="1">
    <location>
        <begin position="36"/>
        <end position="53"/>
    </location>
</feature>
<feature type="transmembrane region" description="Helical" evidence="1">
    <location>
        <begin position="100"/>
        <end position="122"/>
    </location>
</feature>
<keyword evidence="1" id="KW-0812">Transmembrane</keyword>
<protein>
    <submittedName>
        <fullName evidence="2">Uncharacterized protein</fullName>
    </submittedName>
</protein>
<name>A0A0X1T1R0_PSEAA</name>
<evidence type="ECO:0000256" key="1">
    <source>
        <dbReference type="SAM" id="Phobius"/>
    </source>
</evidence>